<feature type="domain" description="AB hydrolase-1" evidence="12">
    <location>
        <begin position="68"/>
        <end position="163"/>
    </location>
</feature>
<evidence type="ECO:0000256" key="2">
    <source>
        <dbReference type="ARBA" id="ARBA00004496"/>
    </source>
</evidence>
<feature type="signal peptide" evidence="11">
    <location>
        <begin position="1"/>
        <end position="21"/>
    </location>
</feature>
<feature type="non-terminal residue" evidence="13">
    <location>
        <position position="163"/>
    </location>
</feature>
<evidence type="ECO:0000256" key="7">
    <source>
        <dbReference type="ARBA" id="ARBA00022490"/>
    </source>
</evidence>
<protein>
    <recommendedName>
        <fullName evidence="5">Proline iminopeptidase</fullName>
        <ecNumber evidence="4">3.4.11.5</ecNumber>
    </recommendedName>
    <alternativeName>
        <fullName evidence="10">Prolyl aminopeptidase</fullName>
    </alternativeName>
</protein>
<dbReference type="GO" id="GO:0004177">
    <property type="term" value="F:aminopeptidase activity"/>
    <property type="evidence" value="ECO:0007669"/>
    <property type="project" value="UniProtKB-KW"/>
</dbReference>
<evidence type="ECO:0000313" key="13">
    <source>
        <dbReference type="EMBL" id="TFW11398.1"/>
    </source>
</evidence>
<dbReference type="PRINTS" id="PR00793">
    <property type="entry name" value="PROAMNOPTASE"/>
</dbReference>
<dbReference type="GO" id="GO:0006508">
    <property type="term" value="P:proteolysis"/>
    <property type="evidence" value="ECO:0007669"/>
    <property type="project" value="UniProtKB-KW"/>
</dbReference>
<evidence type="ECO:0000256" key="1">
    <source>
        <dbReference type="ARBA" id="ARBA00001585"/>
    </source>
</evidence>
<evidence type="ECO:0000256" key="4">
    <source>
        <dbReference type="ARBA" id="ARBA00012568"/>
    </source>
</evidence>
<comment type="caution">
    <text evidence="13">The sequence shown here is derived from an EMBL/GenBank/DDBJ whole genome shotgun (WGS) entry which is preliminary data.</text>
</comment>
<accession>A0A4Y9RVS1</accession>
<feature type="chain" id="PRO_5021192339" description="Proline iminopeptidase" evidence="11">
    <location>
        <begin position="22"/>
        <end position="163"/>
    </location>
</feature>
<dbReference type="InterPro" id="IPR005944">
    <property type="entry name" value="Pro_iminopeptidase"/>
</dbReference>
<comment type="subcellular location">
    <subcellularLocation>
        <location evidence="2">Cytoplasm</location>
    </subcellularLocation>
</comment>
<dbReference type="Gene3D" id="3.40.50.1820">
    <property type="entry name" value="alpha/beta hydrolase"/>
    <property type="match status" value="1"/>
</dbReference>
<dbReference type="InterPro" id="IPR000073">
    <property type="entry name" value="AB_hydrolase_1"/>
</dbReference>
<evidence type="ECO:0000256" key="10">
    <source>
        <dbReference type="ARBA" id="ARBA00029605"/>
    </source>
</evidence>
<keyword evidence="14" id="KW-1185">Reference proteome</keyword>
<keyword evidence="11" id="KW-0732">Signal</keyword>
<evidence type="ECO:0000256" key="11">
    <source>
        <dbReference type="SAM" id="SignalP"/>
    </source>
</evidence>
<evidence type="ECO:0000256" key="5">
    <source>
        <dbReference type="ARBA" id="ARBA00021843"/>
    </source>
</evidence>
<keyword evidence="9 13" id="KW-0378">Hydrolase</keyword>
<evidence type="ECO:0000256" key="3">
    <source>
        <dbReference type="ARBA" id="ARBA00010088"/>
    </source>
</evidence>
<name>A0A4Y9RVS1_9BURK</name>
<dbReference type="RefSeq" id="WP_135209330.1">
    <property type="nucleotide sequence ID" value="NZ_SPVF01000264.1"/>
</dbReference>
<gene>
    <name evidence="13" type="ORF">E4L96_21830</name>
</gene>
<evidence type="ECO:0000313" key="14">
    <source>
        <dbReference type="Proteomes" id="UP000298438"/>
    </source>
</evidence>
<organism evidence="13 14">
    <name type="scientific">Zemynaea arenosa</name>
    <dbReference type="NCBI Taxonomy" id="2561931"/>
    <lineage>
        <taxon>Bacteria</taxon>
        <taxon>Pseudomonadati</taxon>
        <taxon>Pseudomonadota</taxon>
        <taxon>Betaproteobacteria</taxon>
        <taxon>Burkholderiales</taxon>
        <taxon>Oxalobacteraceae</taxon>
        <taxon>Telluria group</taxon>
        <taxon>Zemynaea</taxon>
    </lineage>
</organism>
<evidence type="ECO:0000256" key="6">
    <source>
        <dbReference type="ARBA" id="ARBA00022438"/>
    </source>
</evidence>
<dbReference type="InterPro" id="IPR029058">
    <property type="entry name" value="AB_hydrolase_fold"/>
</dbReference>
<evidence type="ECO:0000256" key="9">
    <source>
        <dbReference type="ARBA" id="ARBA00022801"/>
    </source>
</evidence>
<dbReference type="AlphaFoldDB" id="A0A4Y9RVS1"/>
<dbReference type="SUPFAM" id="SSF53474">
    <property type="entry name" value="alpha/beta-Hydrolases"/>
    <property type="match status" value="1"/>
</dbReference>
<keyword evidence="6" id="KW-0031">Aminopeptidase</keyword>
<keyword evidence="8" id="KW-0645">Protease</keyword>
<sequence>MLKAIRVLLCSLLAVSSCVRADEPVDARRVIGDLSRIVAPTGVQQSYKLKVGGIDQWLYVRGQDTANPVLLFIHGGPASPNMPSSWIYQRPLEEYFTVVNYDQRGAGRSYLEADPDTVRPTLTIDRYVQDAIAIAEHVRTRFGKRKIILMGHSWGTTVGLQAA</sequence>
<dbReference type="Proteomes" id="UP000298438">
    <property type="component" value="Unassembled WGS sequence"/>
</dbReference>
<reference evidence="13 14" key="1">
    <citation type="submission" date="2019-03" db="EMBL/GenBank/DDBJ databases">
        <title>Draft Genome Sequence of Massilia arenosa sp. nov., a Novel Massilia Species Isolated from a Sandy-loam Maize Soil.</title>
        <authorList>
            <person name="Raths R."/>
            <person name="Peta V."/>
            <person name="Bucking H."/>
        </authorList>
    </citation>
    <scope>NUCLEOTIDE SEQUENCE [LARGE SCALE GENOMIC DNA]</scope>
    <source>
        <strain evidence="13 14">MC02</strain>
    </source>
</reference>
<dbReference type="EMBL" id="SPVF01000264">
    <property type="protein sequence ID" value="TFW11398.1"/>
    <property type="molecule type" value="Genomic_DNA"/>
</dbReference>
<dbReference type="GO" id="GO:0005737">
    <property type="term" value="C:cytoplasm"/>
    <property type="evidence" value="ECO:0007669"/>
    <property type="project" value="UniProtKB-SubCell"/>
</dbReference>
<proteinExistence type="inferred from homology"/>
<evidence type="ECO:0000259" key="12">
    <source>
        <dbReference type="Pfam" id="PF00561"/>
    </source>
</evidence>
<dbReference type="PANTHER" id="PTHR43722">
    <property type="entry name" value="PROLINE IMINOPEPTIDASE"/>
    <property type="match status" value="1"/>
</dbReference>
<evidence type="ECO:0000256" key="8">
    <source>
        <dbReference type="ARBA" id="ARBA00022670"/>
    </source>
</evidence>
<keyword evidence="7" id="KW-0963">Cytoplasm</keyword>
<dbReference type="InterPro" id="IPR002410">
    <property type="entry name" value="Peptidase_S33"/>
</dbReference>
<comment type="similarity">
    <text evidence="3">Belongs to the peptidase S33 family.</text>
</comment>
<comment type="catalytic activity">
    <reaction evidence="1">
        <text>Release of N-terminal proline from a peptide.</text>
        <dbReference type="EC" id="3.4.11.5"/>
    </reaction>
</comment>
<dbReference type="Pfam" id="PF00561">
    <property type="entry name" value="Abhydrolase_1"/>
    <property type="match status" value="1"/>
</dbReference>
<dbReference type="PROSITE" id="PS51257">
    <property type="entry name" value="PROKAR_LIPOPROTEIN"/>
    <property type="match status" value="1"/>
</dbReference>
<dbReference type="EC" id="3.4.11.5" evidence="4"/>
<dbReference type="OrthoDB" id="9796770at2"/>
<dbReference type="PANTHER" id="PTHR43722:SF1">
    <property type="entry name" value="PROLINE IMINOPEPTIDASE"/>
    <property type="match status" value="1"/>
</dbReference>